<reference evidence="8 9" key="1">
    <citation type="submission" date="2019-08" db="EMBL/GenBank/DDBJ databases">
        <title>Deep-cultivation of Planctomycetes and their phenomic and genomic characterization uncovers novel biology.</title>
        <authorList>
            <person name="Wiegand S."/>
            <person name="Jogler M."/>
            <person name="Boedeker C."/>
            <person name="Pinto D."/>
            <person name="Vollmers J."/>
            <person name="Rivas-Marin E."/>
            <person name="Kohn T."/>
            <person name="Peeters S.H."/>
            <person name="Heuer A."/>
            <person name="Rast P."/>
            <person name="Oberbeckmann S."/>
            <person name="Bunk B."/>
            <person name="Jeske O."/>
            <person name="Meyerdierks A."/>
            <person name="Storesund J.E."/>
            <person name="Kallscheuer N."/>
            <person name="Luecker S."/>
            <person name="Lage O.M."/>
            <person name="Pohl T."/>
            <person name="Merkel B.J."/>
            <person name="Hornburger P."/>
            <person name="Mueller R.-W."/>
            <person name="Bruemmer F."/>
            <person name="Labrenz M."/>
            <person name="Spormann A.M."/>
            <person name="Op den Camp H."/>
            <person name="Overmann J."/>
            <person name="Amann R."/>
            <person name="Jetten M.S.M."/>
            <person name="Mascher T."/>
            <person name="Medema M.H."/>
            <person name="Devos D.P."/>
            <person name="Kaster A.-K."/>
            <person name="Ovreas L."/>
            <person name="Rohde M."/>
            <person name="Galperin M.Y."/>
            <person name="Jogler C."/>
        </authorList>
    </citation>
    <scope>NUCLEOTIDE SEQUENCE [LARGE SCALE GENOMIC DNA]</scope>
    <source>
        <strain evidence="8 9">OJF2</strain>
    </source>
</reference>
<dbReference type="InterPro" id="IPR014284">
    <property type="entry name" value="RNA_pol_sigma-70_dom"/>
</dbReference>
<dbReference type="GO" id="GO:0003677">
    <property type="term" value="F:DNA binding"/>
    <property type="evidence" value="ECO:0007669"/>
    <property type="project" value="UniProtKB-KW"/>
</dbReference>
<dbReference type="CDD" id="cd06171">
    <property type="entry name" value="Sigma70_r4"/>
    <property type="match status" value="1"/>
</dbReference>
<keyword evidence="2" id="KW-0805">Transcription regulation</keyword>
<dbReference type="EMBL" id="CP042997">
    <property type="protein sequence ID" value="QEH35415.1"/>
    <property type="molecule type" value="Genomic_DNA"/>
</dbReference>
<keyword evidence="5" id="KW-0804">Transcription</keyword>
<dbReference type="AlphaFoldDB" id="A0A5B9W5M1"/>
<dbReference type="KEGG" id="agv:OJF2_39670"/>
<evidence type="ECO:0000256" key="4">
    <source>
        <dbReference type="ARBA" id="ARBA00023125"/>
    </source>
</evidence>
<evidence type="ECO:0000313" key="8">
    <source>
        <dbReference type="EMBL" id="QEH35415.1"/>
    </source>
</evidence>
<dbReference type="SUPFAM" id="SSF88946">
    <property type="entry name" value="Sigma2 domain of RNA polymerase sigma factors"/>
    <property type="match status" value="1"/>
</dbReference>
<evidence type="ECO:0000256" key="3">
    <source>
        <dbReference type="ARBA" id="ARBA00023082"/>
    </source>
</evidence>
<dbReference type="InterPro" id="IPR007627">
    <property type="entry name" value="RNA_pol_sigma70_r2"/>
</dbReference>
<evidence type="ECO:0000259" key="6">
    <source>
        <dbReference type="Pfam" id="PF04542"/>
    </source>
</evidence>
<dbReference type="Proteomes" id="UP000324233">
    <property type="component" value="Chromosome"/>
</dbReference>
<dbReference type="InterPro" id="IPR013325">
    <property type="entry name" value="RNA_pol_sigma_r2"/>
</dbReference>
<dbReference type="Pfam" id="PF08281">
    <property type="entry name" value="Sigma70_r4_2"/>
    <property type="match status" value="1"/>
</dbReference>
<evidence type="ECO:0000259" key="7">
    <source>
        <dbReference type="Pfam" id="PF08281"/>
    </source>
</evidence>
<dbReference type="InterPro" id="IPR036388">
    <property type="entry name" value="WH-like_DNA-bd_sf"/>
</dbReference>
<evidence type="ECO:0000256" key="1">
    <source>
        <dbReference type="ARBA" id="ARBA00010641"/>
    </source>
</evidence>
<accession>A0A5B9W5M1</accession>
<dbReference type="GO" id="GO:0006352">
    <property type="term" value="P:DNA-templated transcription initiation"/>
    <property type="evidence" value="ECO:0007669"/>
    <property type="project" value="InterPro"/>
</dbReference>
<dbReference type="Gene3D" id="1.10.1740.10">
    <property type="match status" value="1"/>
</dbReference>
<dbReference type="GO" id="GO:0016987">
    <property type="term" value="F:sigma factor activity"/>
    <property type="evidence" value="ECO:0007669"/>
    <property type="project" value="UniProtKB-KW"/>
</dbReference>
<dbReference type="Gene3D" id="1.10.10.10">
    <property type="entry name" value="Winged helix-like DNA-binding domain superfamily/Winged helix DNA-binding domain"/>
    <property type="match status" value="1"/>
</dbReference>
<feature type="domain" description="RNA polymerase sigma-70 region 2" evidence="6">
    <location>
        <begin position="16"/>
        <end position="80"/>
    </location>
</feature>
<name>A0A5B9W5M1_9BACT</name>
<comment type="similarity">
    <text evidence="1">Belongs to the sigma-70 factor family. ECF subfamily.</text>
</comment>
<dbReference type="PANTHER" id="PTHR43133">
    <property type="entry name" value="RNA POLYMERASE ECF-TYPE SIGMA FACTO"/>
    <property type="match status" value="1"/>
</dbReference>
<keyword evidence="3" id="KW-0731">Sigma factor</keyword>
<dbReference type="InterPro" id="IPR039425">
    <property type="entry name" value="RNA_pol_sigma-70-like"/>
</dbReference>
<sequence length="176" mass="19629">MALRCRLGEPAAFAELVARMERPLLYFARSIVRDDDAAMDVLQAVWMTAFRGLRRLEEPSALRTWLYRVTRGHAVGHVRRDVARASAERSLAEDAEEASPPEDDGRFDAEDAAAVHRALDALDVRHREVLVLHFLEDMPVADVAAVVGCPPGTVKSRIFHAKRALKEALRRQGHGT</sequence>
<evidence type="ECO:0000256" key="5">
    <source>
        <dbReference type="ARBA" id="ARBA00023163"/>
    </source>
</evidence>
<feature type="domain" description="RNA polymerase sigma factor 70 region 4 type 2" evidence="7">
    <location>
        <begin position="114"/>
        <end position="165"/>
    </location>
</feature>
<dbReference type="NCBIfam" id="TIGR02937">
    <property type="entry name" value="sigma70-ECF"/>
    <property type="match status" value="1"/>
</dbReference>
<gene>
    <name evidence="8" type="primary">sigV_1</name>
    <name evidence="8" type="ORF">OJF2_39670</name>
</gene>
<evidence type="ECO:0000313" key="9">
    <source>
        <dbReference type="Proteomes" id="UP000324233"/>
    </source>
</evidence>
<dbReference type="PANTHER" id="PTHR43133:SF8">
    <property type="entry name" value="RNA POLYMERASE SIGMA FACTOR HI_1459-RELATED"/>
    <property type="match status" value="1"/>
</dbReference>
<dbReference type="InterPro" id="IPR013324">
    <property type="entry name" value="RNA_pol_sigma_r3/r4-like"/>
</dbReference>
<dbReference type="Pfam" id="PF04542">
    <property type="entry name" value="Sigma70_r2"/>
    <property type="match status" value="1"/>
</dbReference>
<keyword evidence="4" id="KW-0238">DNA-binding</keyword>
<evidence type="ECO:0000256" key="2">
    <source>
        <dbReference type="ARBA" id="ARBA00023015"/>
    </source>
</evidence>
<dbReference type="InterPro" id="IPR013249">
    <property type="entry name" value="RNA_pol_sigma70_r4_t2"/>
</dbReference>
<dbReference type="SUPFAM" id="SSF88659">
    <property type="entry name" value="Sigma3 and sigma4 domains of RNA polymerase sigma factors"/>
    <property type="match status" value="1"/>
</dbReference>
<dbReference type="RefSeq" id="WP_210420087.1">
    <property type="nucleotide sequence ID" value="NZ_CP042997.1"/>
</dbReference>
<keyword evidence="9" id="KW-1185">Reference proteome</keyword>
<organism evidence="8 9">
    <name type="scientific">Aquisphaera giovannonii</name>
    <dbReference type="NCBI Taxonomy" id="406548"/>
    <lineage>
        <taxon>Bacteria</taxon>
        <taxon>Pseudomonadati</taxon>
        <taxon>Planctomycetota</taxon>
        <taxon>Planctomycetia</taxon>
        <taxon>Isosphaerales</taxon>
        <taxon>Isosphaeraceae</taxon>
        <taxon>Aquisphaera</taxon>
    </lineage>
</organism>
<proteinExistence type="inferred from homology"/>
<protein>
    <submittedName>
        <fullName evidence="8">RNA polymerase sigma factor SigV</fullName>
    </submittedName>
</protein>